<evidence type="ECO:0000256" key="6">
    <source>
        <dbReference type="SAM" id="Phobius"/>
    </source>
</evidence>
<evidence type="ECO:0000256" key="4">
    <source>
        <dbReference type="ARBA" id="ARBA00022989"/>
    </source>
</evidence>
<evidence type="ECO:0000259" key="7">
    <source>
        <dbReference type="Pfam" id="PF00905"/>
    </source>
</evidence>
<dbReference type="Gene3D" id="3.90.1310.10">
    <property type="entry name" value="Penicillin-binding protein 2a (Domain 2)"/>
    <property type="match status" value="1"/>
</dbReference>
<feature type="transmembrane region" description="Helical" evidence="6">
    <location>
        <begin position="79"/>
        <end position="98"/>
    </location>
</feature>
<dbReference type="GO" id="GO:0051301">
    <property type="term" value="P:cell division"/>
    <property type="evidence" value="ECO:0007669"/>
    <property type="project" value="InterPro"/>
</dbReference>
<keyword evidence="3" id="KW-0133">Cell shape</keyword>
<evidence type="ECO:0000259" key="8">
    <source>
        <dbReference type="Pfam" id="PF21922"/>
    </source>
</evidence>
<feature type="transmembrane region" description="Helical" evidence="6">
    <location>
        <begin position="379"/>
        <end position="406"/>
    </location>
</feature>
<name>A0A918QWB4_9ACTN</name>
<comment type="caution">
    <text evidence="9">The sequence shown here is derived from an EMBL/GenBank/DDBJ whole genome shotgun (WGS) entry which is preliminary data.</text>
</comment>
<feature type="transmembrane region" description="Helical" evidence="6">
    <location>
        <begin position="412"/>
        <end position="433"/>
    </location>
</feature>
<feature type="transmembrane region" description="Helical" evidence="6">
    <location>
        <begin position="453"/>
        <end position="473"/>
    </location>
</feature>
<dbReference type="GO" id="GO:0071555">
    <property type="term" value="P:cell wall organization"/>
    <property type="evidence" value="ECO:0007669"/>
    <property type="project" value="TreeGrafter"/>
</dbReference>
<dbReference type="GO" id="GO:0008360">
    <property type="term" value="P:regulation of cell shape"/>
    <property type="evidence" value="ECO:0007669"/>
    <property type="project" value="UniProtKB-KW"/>
</dbReference>
<dbReference type="PANTHER" id="PTHR30627">
    <property type="entry name" value="PEPTIDOGLYCAN D,D-TRANSPEPTIDASE"/>
    <property type="match status" value="1"/>
</dbReference>
<reference evidence="9" key="1">
    <citation type="journal article" date="2014" name="Int. J. Syst. Evol. Microbiol.">
        <title>Complete genome sequence of Corynebacterium casei LMG S-19264T (=DSM 44701T), isolated from a smear-ripened cheese.</title>
        <authorList>
            <consortium name="US DOE Joint Genome Institute (JGI-PGF)"/>
            <person name="Walter F."/>
            <person name="Albersmeier A."/>
            <person name="Kalinowski J."/>
            <person name="Ruckert C."/>
        </authorList>
    </citation>
    <scope>NUCLEOTIDE SEQUENCE</scope>
    <source>
        <strain evidence="9">JCM 5016</strain>
    </source>
</reference>
<comment type="subcellular location">
    <subcellularLocation>
        <location evidence="1">Membrane</location>
        <topology evidence="1">Multi-pass membrane protein</topology>
    </subcellularLocation>
</comment>
<dbReference type="Pfam" id="PF01098">
    <property type="entry name" value="FTSW_RODA_SPOVE"/>
    <property type="match status" value="1"/>
</dbReference>
<dbReference type="Pfam" id="PF21922">
    <property type="entry name" value="PBP_dimer_2"/>
    <property type="match status" value="1"/>
</dbReference>
<reference evidence="9" key="2">
    <citation type="submission" date="2020-09" db="EMBL/GenBank/DDBJ databases">
        <authorList>
            <person name="Sun Q."/>
            <person name="Ohkuma M."/>
        </authorList>
    </citation>
    <scope>NUCLEOTIDE SEQUENCE</scope>
    <source>
        <strain evidence="9">JCM 5016</strain>
    </source>
</reference>
<feature type="domain" description="Penicillin-binding protein transpeptidase" evidence="7">
    <location>
        <begin position="606"/>
        <end position="931"/>
    </location>
</feature>
<feature type="transmembrane region" description="Helical" evidence="6">
    <location>
        <begin position="337"/>
        <end position="358"/>
    </location>
</feature>
<feature type="transmembrane region" description="Helical" evidence="6">
    <location>
        <begin position="178"/>
        <end position="200"/>
    </location>
</feature>
<feature type="transmembrane region" description="Helical" evidence="6">
    <location>
        <begin position="47"/>
        <end position="67"/>
    </location>
</feature>
<feature type="transmembrane region" description="Helical" evidence="6">
    <location>
        <begin position="138"/>
        <end position="158"/>
    </location>
</feature>
<feature type="transmembrane region" description="Helical" evidence="6">
    <location>
        <begin position="110"/>
        <end position="129"/>
    </location>
</feature>
<feature type="transmembrane region" description="Helical" evidence="6">
    <location>
        <begin position="22"/>
        <end position="41"/>
    </location>
</feature>
<sequence length="940" mass="97997">MAAADAPTPAVRRPLRRRGVELALLVVAVLLSVCGYCAVGLARHGTVPPGAVGYGAGLGALALLAHVAVRLRAPYADPLLLPIGVLLNGLGLVLIHRLDLETPHDTAAPAQLVWSALGVLLFTAVVLLLRDHRVLQRYAYVCVVAALALLTLPILFPAVNGARIWIRLAGFSLQPGEFAKVLLAVFFAAYLAAHRSALAYAGRRLWRLQLPAGRVIGPLLAIWLLSVGVLVLERDLGTSLLFFGLFVVMLYVATGLTGWIALGLVLAVLGAVAVARLEPHVHVRVEDWLHPFASIRAGLGPHQIAQSLFAFAAGGVLGTGLGLGHSILIGFAAKSDFVLATAGEELGLAGLAAVYVLYALLVERGYRAGLALRDTFGRLLAVGLASIVALQVFVIAGGVTGLIPLTGMAMPFLAQGGSSVVTNWAIVALLIRLSDRARRTPVPNGPPGPMTRCIRHAGALCAVLLAALLVNAFRVQVVQAGSLDRSPANRRDAIARYAQPRGDIVVGGRAVTGSRDTHEPLRYERTYTDGPLYAPVTGFSSQQYGTTLLEHAADGVLSGTDPLLASLPLPGRAAGAGAGNPAGDVVTTLDAAAQRAAYDGLGGRRGAVAAIEPATGRILALVSSPSYDPGELSGNGPSARRAWARLNADEARPMLNRAVRQTYPPGSTFKVVTAAAALEARVVTDVDARTRTPSPYRLPGTTTSLTNEASGCGGASLRYAFAWSCNTVFAKLGVDVGADRMGATAAAFGFNDPDLRIPFAVAPSSFDTHVDRAQLALSSIGQYNTRATPLQMAMVAAAVADHGLLRPPYLVERTVRGNGTVVATGGARPGRQVMRPATAERLRELMADAVRRGTGRTAVIPHTTVGGKTGTAQHGVGNTGVPYAWFVSWAQREEDLQAKVAVAVVVEDATARRGDISGGGVAAPIARAVMEAVLHPGGRR</sequence>
<dbReference type="Gene3D" id="3.40.710.10">
    <property type="entry name" value="DD-peptidase/beta-lactamase superfamily"/>
    <property type="match status" value="1"/>
</dbReference>
<keyword evidence="2 6" id="KW-0812">Transmembrane</keyword>
<dbReference type="InterPro" id="IPR001182">
    <property type="entry name" value="FtsW/RodA"/>
</dbReference>
<feature type="transmembrane region" description="Helical" evidence="6">
    <location>
        <begin position="212"/>
        <end position="232"/>
    </location>
</feature>
<gene>
    <name evidence="9" type="ORF">GCM10010389_12400</name>
</gene>
<evidence type="ECO:0000313" key="10">
    <source>
        <dbReference type="Proteomes" id="UP000623010"/>
    </source>
</evidence>
<dbReference type="AlphaFoldDB" id="A0A918QWB4"/>
<protein>
    <recommendedName>
        <fullName evidence="11">Penicillin-binding protein</fullName>
    </recommendedName>
</protein>
<feature type="transmembrane region" description="Helical" evidence="6">
    <location>
        <begin position="308"/>
        <end position="331"/>
    </location>
</feature>
<evidence type="ECO:0000313" key="9">
    <source>
        <dbReference type="EMBL" id="GGZ76337.1"/>
    </source>
</evidence>
<evidence type="ECO:0000256" key="5">
    <source>
        <dbReference type="ARBA" id="ARBA00023136"/>
    </source>
</evidence>
<dbReference type="GO" id="GO:0008658">
    <property type="term" value="F:penicillin binding"/>
    <property type="evidence" value="ECO:0007669"/>
    <property type="project" value="InterPro"/>
</dbReference>
<dbReference type="InterPro" id="IPR001460">
    <property type="entry name" value="PCN-bd_Tpept"/>
</dbReference>
<dbReference type="InterPro" id="IPR012338">
    <property type="entry name" value="Beta-lactam/transpept-like"/>
</dbReference>
<dbReference type="EMBL" id="BMWH01000003">
    <property type="protein sequence ID" value="GGZ76337.1"/>
    <property type="molecule type" value="Genomic_DNA"/>
</dbReference>
<evidence type="ECO:0000256" key="3">
    <source>
        <dbReference type="ARBA" id="ARBA00022960"/>
    </source>
</evidence>
<dbReference type="InterPro" id="IPR054120">
    <property type="entry name" value="PBPA_dimer"/>
</dbReference>
<dbReference type="Proteomes" id="UP000623010">
    <property type="component" value="Unassembled WGS sequence"/>
</dbReference>
<dbReference type="SUPFAM" id="SSF56601">
    <property type="entry name" value="beta-lactamase/transpeptidase-like"/>
    <property type="match status" value="1"/>
</dbReference>
<feature type="transmembrane region" description="Helical" evidence="6">
    <location>
        <begin position="244"/>
        <end position="274"/>
    </location>
</feature>
<dbReference type="InterPro" id="IPR050515">
    <property type="entry name" value="Beta-lactam/transpept"/>
</dbReference>
<accession>A0A918QWB4</accession>
<organism evidence="9 10">
    <name type="scientific">Streptomyces echinoruber</name>
    <dbReference type="NCBI Taxonomy" id="68898"/>
    <lineage>
        <taxon>Bacteria</taxon>
        <taxon>Bacillati</taxon>
        <taxon>Actinomycetota</taxon>
        <taxon>Actinomycetes</taxon>
        <taxon>Kitasatosporales</taxon>
        <taxon>Streptomycetaceae</taxon>
        <taxon>Streptomyces</taxon>
    </lineage>
</organism>
<dbReference type="GO" id="GO:0005886">
    <property type="term" value="C:plasma membrane"/>
    <property type="evidence" value="ECO:0007669"/>
    <property type="project" value="TreeGrafter"/>
</dbReference>
<keyword evidence="10" id="KW-1185">Reference proteome</keyword>
<keyword evidence="5 6" id="KW-0472">Membrane</keyword>
<evidence type="ECO:0000256" key="2">
    <source>
        <dbReference type="ARBA" id="ARBA00022692"/>
    </source>
</evidence>
<proteinExistence type="predicted"/>
<dbReference type="GO" id="GO:0071972">
    <property type="term" value="F:peptidoglycan L,D-transpeptidase activity"/>
    <property type="evidence" value="ECO:0007669"/>
    <property type="project" value="TreeGrafter"/>
</dbReference>
<evidence type="ECO:0000256" key="1">
    <source>
        <dbReference type="ARBA" id="ARBA00004141"/>
    </source>
</evidence>
<dbReference type="Pfam" id="PF00905">
    <property type="entry name" value="Transpeptidase"/>
    <property type="match status" value="1"/>
</dbReference>
<dbReference type="PANTHER" id="PTHR30627:SF24">
    <property type="entry name" value="PENICILLIN-BINDING PROTEIN 4B"/>
    <property type="match status" value="1"/>
</dbReference>
<feature type="domain" description="Penicillin binding protein A dimerisation" evidence="8">
    <location>
        <begin position="501"/>
        <end position="563"/>
    </location>
</feature>
<keyword evidence="4 6" id="KW-1133">Transmembrane helix</keyword>
<evidence type="ECO:0008006" key="11">
    <source>
        <dbReference type="Google" id="ProtNLM"/>
    </source>
</evidence>